<name>A0A8S9Z7V6_9BILA</name>
<dbReference type="Proteomes" id="UP000605970">
    <property type="component" value="Unassembled WGS sequence"/>
</dbReference>
<evidence type="ECO:0000313" key="2">
    <source>
        <dbReference type="EMBL" id="KAF7627285.1"/>
    </source>
</evidence>
<comment type="caution">
    <text evidence="2">The sequence shown here is derived from an EMBL/GenBank/DDBJ whole genome shotgun (WGS) entry which is preliminary data.</text>
</comment>
<dbReference type="EMBL" id="JABEBT010000156">
    <property type="protein sequence ID" value="KAF7627285.1"/>
    <property type="molecule type" value="Genomic_DNA"/>
</dbReference>
<evidence type="ECO:0000256" key="1">
    <source>
        <dbReference type="SAM" id="Phobius"/>
    </source>
</evidence>
<dbReference type="AlphaFoldDB" id="A0A8S9Z7V6"/>
<gene>
    <name evidence="2" type="ORF">Mgra_00009422</name>
</gene>
<sequence length="35" mass="4050">MPVFFSNLFLRSVGVFMIGMLLGFVQNNTMHFLIQ</sequence>
<keyword evidence="3" id="KW-1185">Reference proteome</keyword>
<proteinExistence type="predicted"/>
<evidence type="ECO:0000313" key="3">
    <source>
        <dbReference type="Proteomes" id="UP000605970"/>
    </source>
</evidence>
<keyword evidence="1" id="KW-1133">Transmembrane helix</keyword>
<protein>
    <submittedName>
        <fullName evidence="2">Uncharacterized protein</fullName>
    </submittedName>
</protein>
<keyword evidence="1" id="KW-0472">Membrane</keyword>
<accession>A0A8S9Z7V6</accession>
<feature type="transmembrane region" description="Helical" evidence="1">
    <location>
        <begin position="6"/>
        <end position="25"/>
    </location>
</feature>
<keyword evidence="1" id="KW-0812">Transmembrane</keyword>
<reference evidence="2" key="1">
    <citation type="journal article" date="2020" name="Ecol. Evol.">
        <title>Genome structure and content of the rice root-knot nematode (Meloidogyne graminicola).</title>
        <authorList>
            <person name="Phan N.T."/>
            <person name="Danchin E.G.J."/>
            <person name="Klopp C."/>
            <person name="Perfus-Barbeoch L."/>
            <person name="Kozlowski D.K."/>
            <person name="Koutsovoulos G.D."/>
            <person name="Lopez-Roques C."/>
            <person name="Bouchez O."/>
            <person name="Zahm M."/>
            <person name="Besnard G."/>
            <person name="Bellafiore S."/>
        </authorList>
    </citation>
    <scope>NUCLEOTIDE SEQUENCE</scope>
    <source>
        <strain evidence="2">VN-18</strain>
    </source>
</reference>
<organism evidence="2 3">
    <name type="scientific">Meloidogyne graminicola</name>
    <dbReference type="NCBI Taxonomy" id="189291"/>
    <lineage>
        <taxon>Eukaryota</taxon>
        <taxon>Metazoa</taxon>
        <taxon>Ecdysozoa</taxon>
        <taxon>Nematoda</taxon>
        <taxon>Chromadorea</taxon>
        <taxon>Rhabditida</taxon>
        <taxon>Tylenchina</taxon>
        <taxon>Tylenchomorpha</taxon>
        <taxon>Tylenchoidea</taxon>
        <taxon>Meloidogynidae</taxon>
        <taxon>Meloidogyninae</taxon>
        <taxon>Meloidogyne</taxon>
    </lineage>
</organism>